<gene>
    <name evidence="2" type="ORF">J2T57_003826</name>
</gene>
<feature type="chain" id="PRO_5042156136" description="Glycosyl hydrolase" evidence="1">
    <location>
        <begin position="22"/>
        <end position="467"/>
    </location>
</feature>
<dbReference type="Proteomes" id="UP001205843">
    <property type="component" value="Unassembled WGS sequence"/>
</dbReference>
<evidence type="ECO:0000256" key="1">
    <source>
        <dbReference type="SAM" id="SignalP"/>
    </source>
</evidence>
<proteinExistence type="predicted"/>
<accession>A0AAE3KCA4</accession>
<dbReference type="EMBL" id="JALJXV010000010">
    <property type="protein sequence ID" value="MCP1676655.1"/>
    <property type="molecule type" value="Genomic_DNA"/>
</dbReference>
<evidence type="ECO:0000313" key="3">
    <source>
        <dbReference type="Proteomes" id="UP001205843"/>
    </source>
</evidence>
<protein>
    <recommendedName>
        <fullName evidence="4">Glycosyl hydrolase</fullName>
    </recommendedName>
</protein>
<reference evidence="2" key="1">
    <citation type="submission" date="2022-03" db="EMBL/GenBank/DDBJ databases">
        <title>Genomic Encyclopedia of Type Strains, Phase III (KMG-III): the genomes of soil and plant-associated and newly described type strains.</title>
        <authorList>
            <person name="Whitman W."/>
        </authorList>
    </citation>
    <scope>NUCLEOTIDE SEQUENCE</scope>
    <source>
        <strain evidence="2">ANL 6-2</strain>
    </source>
</reference>
<dbReference type="RefSeq" id="WP_253483397.1">
    <property type="nucleotide sequence ID" value="NZ_JALJXV010000010.1"/>
</dbReference>
<organism evidence="2 3">
    <name type="scientific">Natronocella acetinitrilica</name>
    <dbReference type="NCBI Taxonomy" id="414046"/>
    <lineage>
        <taxon>Bacteria</taxon>
        <taxon>Pseudomonadati</taxon>
        <taxon>Pseudomonadota</taxon>
        <taxon>Gammaproteobacteria</taxon>
        <taxon>Chromatiales</taxon>
        <taxon>Ectothiorhodospiraceae</taxon>
        <taxon>Natronocella</taxon>
    </lineage>
</organism>
<evidence type="ECO:0008006" key="4">
    <source>
        <dbReference type="Google" id="ProtNLM"/>
    </source>
</evidence>
<keyword evidence="3" id="KW-1185">Reference proteome</keyword>
<evidence type="ECO:0000313" key="2">
    <source>
        <dbReference type="EMBL" id="MCP1676655.1"/>
    </source>
</evidence>
<name>A0AAE3KCA4_9GAMM</name>
<feature type="signal peptide" evidence="1">
    <location>
        <begin position="1"/>
        <end position="21"/>
    </location>
</feature>
<dbReference type="AlphaFoldDB" id="A0AAE3KCA4"/>
<comment type="caution">
    <text evidence="2">The sequence shown here is derived from an EMBL/GenBank/DDBJ whole genome shotgun (WGS) entry which is preliminary data.</text>
</comment>
<keyword evidence="1" id="KW-0732">Signal</keyword>
<sequence length="467" mass="50446">MSGINVRALAIAIGTCAGAIAVPLAAAVAPERGVDSYEGSAADTFAALGALTVKGRLMRSSELGHEAYQPTLAGDPMGSIGQTWLELLRDARDRHVDNGDLRDAASPEEPAAMRIHADAAYIYHMHHSAGRFEAHGLFDELTHEPSPFLSQIGQQLLRERYTDGRFHQPGQTDNAPDASAMAHGLDAFHATAYAWVRWHKPGGASDMGQLDEATMEAWMGHDRGELLGVARAVATTLDEHWDEDAGVYRFDDGGTTWAIDDLGALVRGHKGLYEILHIFGEESDRQVAAQLFDRAAAMSDALLGEDGPATPWGLPAEVRFEEGAAVAASDRIDVAAQWRLVHQVTGGFSILREREGTTAFLDERSPNLTSTIGGGIDDLLSGALDHQLVDGIVVAELDATDGSVRDDRATTQAVTAFIRGVGNGYRTGTAFDRPGSWEDDEKLAERSERLYDRFLNHGRLLTDELLQ</sequence>